<evidence type="ECO:0000313" key="2">
    <source>
        <dbReference type="Proteomes" id="UP000198688"/>
    </source>
</evidence>
<dbReference type="STRING" id="113562.SAMN04489716_7671"/>
<accession>A0A1H2D226</accession>
<sequence>MIGIGLAVEFRTGCEGLGSVVVEWAFDGEVIEWRGPAPYFFVAMPEADSAELKEEARSLIYWGQIPVLVIIGGTEFRTALFPRGGRYLVPLKDAVRHAESIGEGDTVAVVLRPAPKGS</sequence>
<dbReference type="SUPFAM" id="SSF141694">
    <property type="entry name" value="AF2212/PG0164-like"/>
    <property type="match status" value="1"/>
</dbReference>
<name>A0A1H2D226_9ACTN</name>
<protein>
    <recommendedName>
        <fullName evidence="3">DUF1905 domain-containing protein</fullName>
    </recommendedName>
</protein>
<dbReference type="InterPro" id="IPR015018">
    <property type="entry name" value="DUF1905"/>
</dbReference>
<organism evidence="1 2">
    <name type="scientific">Actinoplanes derwentensis</name>
    <dbReference type="NCBI Taxonomy" id="113562"/>
    <lineage>
        <taxon>Bacteria</taxon>
        <taxon>Bacillati</taxon>
        <taxon>Actinomycetota</taxon>
        <taxon>Actinomycetes</taxon>
        <taxon>Micromonosporales</taxon>
        <taxon>Micromonosporaceae</taxon>
        <taxon>Actinoplanes</taxon>
    </lineage>
</organism>
<dbReference type="InterPro" id="IPR037079">
    <property type="entry name" value="AF2212/PG0164-like_sf"/>
</dbReference>
<proteinExistence type="predicted"/>
<dbReference type="AlphaFoldDB" id="A0A1H2D226"/>
<gene>
    <name evidence="1" type="ORF">SAMN04489716_7671</name>
</gene>
<evidence type="ECO:0000313" key="1">
    <source>
        <dbReference type="EMBL" id="SDT76597.1"/>
    </source>
</evidence>
<dbReference type="Proteomes" id="UP000198688">
    <property type="component" value="Chromosome I"/>
</dbReference>
<dbReference type="Gene3D" id="2.40.30.100">
    <property type="entry name" value="AF2212/PG0164-like"/>
    <property type="match status" value="1"/>
</dbReference>
<evidence type="ECO:0008006" key="3">
    <source>
        <dbReference type="Google" id="ProtNLM"/>
    </source>
</evidence>
<dbReference type="EMBL" id="LT629758">
    <property type="protein sequence ID" value="SDT76597.1"/>
    <property type="molecule type" value="Genomic_DNA"/>
</dbReference>
<reference evidence="1 2" key="1">
    <citation type="submission" date="2016-10" db="EMBL/GenBank/DDBJ databases">
        <authorList>
            <person name="de Groot N.N."/>
        </authorList>
    </citation>
    <scope>NUCLEOTIDE SEQUENCE [LARGE SCALE GENOMIC DNA]</scope>
    <source>
        <strain evidence="1 2">DSM 43941</strain>
    </source>
</reference>
<dbReference type="RefSeq" id="WP_231953708.1">
    <property type="nucleotide sequence ID" value="NZ_BOMJ01000037.1"/>
</dbReference>
<dbReference type="Pfam" id="PF08922">
    <property type="entry name" value="DUF1905"/>
    <property type="match status" value="1"/>
</dbReference>
<keyword evidence="2" id="KW-1185">Reference proteome</keyword>